<dbReference type="InterPro" id="IPR050177">
    <property type="entry name" value="Lipid_A_modif_metabolic_enz"/>
</dbReference>
<dbReference type="Pfam" id="PF01370">
    <property type="entry name" value="Epimerase"/>
    <property type="match status" value="1"/>
</dbReference>
<dbReference type="EMBL" id="CP022684">
    <property type="protein sequence ID" value="AUM14997.1"/>
    <property type="molecule type" value="Genomic_DNA"/>
</dbReference>
<reference evidence="3" key="1">
    <citation type="submission" date="2017-08" db="EMBL/GenBank/DDBJ databases">
        <title>Direct submision.</title>
        <authorList>
            <person name="Kim S.-J."/>
            <person name="Rhee S.-K."/>
        </authorList>
    </citation>
    <scope>NUCLEOTIDE SEQUENCE [LARGE SCALE GENOMIC DNA]</scope>
    <source>
        <strain evidence="3">GI5</strain>
    </source>
</reference>
<evidence type="ECO:0000313" key="3">
    <source>
        <dbReference type="Proteomes" id="UP000235116"/>
    </source>
</evidence>
<keyword evidence="3" id="KW-1185">Reference proteome</keyword>
<dbReference type="Proteomes" id="UP000235116">
    <property type="component" value="Chromosome"/>
</dbReference>
<dbReference type="PANTHER" id="PTHR43245">
    <property type="entry name" value="BIFUNCTIONAL POLYMYXIN RESISTANCE PROTEIN ARNA"/>
    <property type="match status" value="1"/>
</dbReference>
<dbReference type="CDD" id="cd05240">
    <property type="entry name" value="UDP_G4E_3_SDR_e"/>
    <property type="match status" value="1"/>
</dbReference>
<dbReference type="PANTHER" id="PTHR43245:SF52">
    <property type="entry name" value="NAD-DEPENDENT EPIMERASE_DEHYDRATASE"/>
    <property type="match status" value="1"/>
</dbReference>
<accession>A0A2K9LRV2</accession>
<dbReference type="InterPro" id="IPR001509">
    <property type="entry name" value="Epimerase_deHydtase"/>
</dbReference>
<name>A0A2K9LRV2_9GAMM</name>
<dbReference type="SUPFAM" id="SSF51735">
    <property type="entry name" value="NAD(P)-binding Rossmann-fold domains"/>
    <property type="match status" value="1"/>
</dbReference>
<proteinExistence type="predicted"/>
<organism evidence="2 3">
    <name type="scientific">Ketobacter alkanivorans</name>
    <dbReference type="NCBI Taxonomy" id="1917421"/>
    <lineage>
        <taxon>Bacteria</taxon>
        <taxon>Pseudomonadati</taxon>
        <taxon>Pseudomonadota</taxon>
        <taxon>Gammaproteobacteria</taxon>
        <taxon>Pseudomonadales</taxon>
        <taxon>Ketobacteraceae</taxon>
        <taxon>Ketobacter</taxon>
    </lineage>
</organism>
<dbReference type="AlphaFoldDB" id="A0A2K9LRV2"/>
<gene>
    <name evidence="2" type="ORF">Kalk_16890</name>
</gene>
<dbReference type="OrthoDB" id="7054017at2"/>
<evidence type="ECO:0000259" key="1">
    <source>
        <dbReference type="Pfam" id="PF01370"/>
    </source>
</evidence>
<feature type="domain" description="NAD-dependent epimerase/dehydratase" evidence="1">
    <location>
        <begin position="8"/>
        <end position="228"/>
    </location>
</feature>
<sequence>MHKHKPEILVTGAGGSLAQYVINELKRDYHIVLVDFRRRVQLEEGMSSYRVEYNKRGFEDIFRKHKIEAVIHLGRMGLYESTHRNRYNHNVLGTQRLLDLCHKYEVKKVVVLSTYFVYGASPYNPALLTEEAPLKASELTMDLVDSVELENLANIYLWKYPELNITILRPCNIAGPGVLNSLSLLLSSSMAPVLMGFSPMMQFIHVEDMAHGVVLAFKQNKPGVYNVAADDWVSYQEAVTQCGCRRMPIPSIPEGLPRLISKRMNWKGWPPYLVNYYKYPVIIDGSLFSKTFGFKPHRSLDDIFSYYREKKEMGIL</sequence>
<dbReference type="Gene3D" id="3.40.50.720">
    <property type="entry name" value="NAD(P)-binding Rossmann-like Domain"/>
    <property type="match status" value="1"/>
</dbReference>
<dbReference type="KEGG" id="kak:Kalk_16890"/>
<dbReference type="InterPro" id="IPR036291">
    <property type="entry name" value="NAD(P)-bd_dom_sf"/>
</dbReference>
<protein>
    <submittedName>
        <fullName evidence="2">NAD-dependent epimerase</fullName>
    </submittedName>
</protein>
<evidence type="ECO:0000313" key="2">
    <source>
        <dbReference type="EMBL" id="AUM14997.1"/>
    </source>
</evidence>